<dbReference type="AlphaFoldDB" id="A0A1S2XIM4"/>
<feature type="domain" description="S1 motif" evidence="1">
    <location>
        <begin position="283"/>
        <end position="351"/>
    </location>
</feature>
<dbReference type="InterPro" id="IPR012340">
    <property type="entry name" value="NA-bd_OB-fold"/>
</dbReference>
<dbReference type="RefSeq" id="XP_004489921.1">
    <property type="nucleotide sequence ID" value="XM_004489864.3"/>
</dbReference>
<evidence type="ECO:0000313" key="2">
    <source>
        <dbReference type="Proteomes" id="UP000087171"/>
    </source>
</evidence>
<evidence type="ECO:0000259" key="1">
    <source>
        <dbReference type="PROSITE" id="PS50126"/>
    </source>
</evidence>
<dbReference type="PANTHER" id="PTHR15838:SF3">
    <property type="entry name" value="PROTEIN PIGMENT DEFECTIVE 338, CHLOROPLASTIC"/>
    <property type="match status" value="1"/>
</dbReference>
<reference evidence="3" key="2">
    <citation type="submission" date="2025-08" db="UniProtKB">
        <authorList>
            <consortium name="RefSeq"/>
        </authorList>
    </citation>
    <scope>IDENTIFICATION</scope>
    <source>
        <tissue evidence="3">Etiolated seedlings</tissue>
    </source>
</reference>
<dbReference type="Pfam" id="PF00575">
    <property type="entry name" value="S1"/>
    <property type="match status" value="1"/>
</dbReference>
<protein>
    <submittedName>
        <fullName evidence="3">Uncharacterized protein LOC101502811</fullName>
    </submittedName>
</protein>
<dbReference type="PaxDb" id="3827-XP_004489921.1"/>
<dbReference type="eggNOG" id="ENOG502QTBZ">
    <property type="taxonomic scope" value="Eukaryota"/>
</dbReference>
<proteinExistence type="predicted"/>
<dbReference type="PANTHER" id="PTHR15838">
    <property type="entry name" value="NUCLEOLAR PROTEIN OF 40 KDA"/>
    <property type="match status" value="1"/>
</dbReference>
<dbReference type="GeneID" id="101502811"/>
<feature type="domain" description="S1 motif" evidence="1">
    <location>
        <begin position="362"/>
        <end position="431"/>
    </location>
</feature>
<dbReference type="OrthoDB" id="1918363at2759"/>
<dbReference type="STRING" id="3827.A0A1S2XIM4"/>
<name>A0A1S2XIM4_CICAR</name>
<gene>
    <name evidence="3" type="primary">LOC101502811</name>
</gene>
<dbReference type="SMART" id="SM00316">
    <property type="entry name" value="S1"/>
    <property type="match status" value="3"/>
</dbReference>
<evidence type="ECO:0000313" key="3">
    <source>
        <dbReference type="RefSeq" id="XP_004489921.1"/>
    </source>
</evidence>
<dbReference type="Proteomes" id="UP000087171">
    <property type="component" value="Chromosome Ca2"/>
</dbReference>
<sequence>MTLILCPCNCISLFISFPNSKLPLNHNHHFTNQPPIKFTKHFANLSPTHVSFCSKNDKFQNFSANKSSESENETLELLNKPSLKTGSSSEVEKVDTEKSSIQKEEPLKPFLKFFKGSDDSLEVEKNDGVLKVYEERDDLNKGENEEEEEEAKKVNVSEYYEPKPGDFVVGVVVGGNENKLSVNVGAELLGTMLIKEVLPLFSREMENLFFDESFVVQGRMGILRNDDTMNGVMVKGMSDVVETGTILFAEVLGRTLTGRPLLSSRRLFQRIAWHRLRQIKQLNEPIEVRINEWNTKGLITRIEGLRAFLPKAELVKKVNSFTDLKENVGHCIHVQIMEVDEDKNNVILSEKEAWEKLYLQEGTLLEGTVKNILPYGAQIRIGETNRSGLLHVSNITRAEVTSVSDVLFVDEKVKVLVVKSAFPNKISLSIAELESEPGLFLSNKERVFVEADMMAKKYREKLPHAFITKGSEPLSKSAFPFENQALYANWKWFKFEK</sequence>
<dbReference type="KEGG" id="cam:101502811"/>
<dbReference type="Gene3D" id="2.40.50.140">
    <property type="entry name" value="Nucleic acid-binding proteins"/>
    <property type="match status" value="2"/>
</dbReference>
<keyword evidence="2" id="KW-1185">Reference proteome</keyword>
<organism evidence="2 3">
    <name type="scientific">Cicer arietinum</name>
    <name type="common">Chickpea</name>
    <name type="synonym">Garbanzo</name>
    <dbReference type="NCBI Taxonomy" id="3827"/>
    <lineage>
        <taxon>Eukaryota</taxon>
        <taxon>Viridiplantae</taxon>
        <taxon>Streptophyta</taxon>
        <taxon>Embryophyta</taxon>
        <taxon>Tracheophyta</taxon>
        <taxon>Spermatophyta</taxon>
        <taxon>Magnoliopsida</taxon>
        <taxon>eudicotyledons</taxon>
        <taxon>Gunneridae</taxon>
        <taxon>Pentapetalae</taxon>
        <taxon>rosids</taxon>
        <taxon>fabids</taxon>
        <taxon>Fabales</taxon>
        <taxon>Fabaceae</taxon>
        <taxon>Papilionoideae</taxon>
        <taxon>50 kb inversion clade</taxon>
        <taxon>NPAAA clade</taxon>
        <taxon>Hologalegina</taxon>
        <taxon>IRL clade</taxon>
        <taxon>Cicereae</taxon>
        <taxon>Cicer</taxon>
    </lineage>
</organism>
<dbReference type="PROSITE" id="PS50126">
    <property type="entry name" value="S1"/>
    <property type="match status" value="2"/>
</dbReference>
<accession>A0A1S2XIM4</accession>
<dbReference type="CDD" id="cd04465">
    <property type="entry name" value="S1_RPS1_repeat_ec2_hs2"/>
    <property type="match status" value="1"/>
</dbReference>
<dbReference type="GO" id="GO:0003723">
    <property type="term" value="F:RNA binding"/>
    <property type="evidence" value="ECO:0007669"/>
    <property type="project" value="TreeGrafter"/>
</dbReference>
<dbReference type="InterPro" id="IPR003029">
    <property type="entry name" value="S1_domain"/>
</dbReference>
<dbReference type="SUPFAM" id="SSF50249">
    <property type="entry name" value="Nucleic acid-binding proteins"/>
    <property type="match status" value="3"/>
</dbReference>
<reference evidence="2" key="1">
    <citation type="journal article" date="2013" name="Nat. Biotechnol.">
        <title>Draft genome sequence of chickpea (Cicer arietinum) provides a resource for trait improvement.</title>
        <authorList>
            <person name="Varshney R.K."/>
            <person name="Song C."/>
            <person name="Saxena R.K."/>
            <person name="Azam S."/>
            <person name="Yu S."/>
            <person name="Sharpe A.G."/>
            <person name="Cannon S."/>
            <person name="Baek J."/>
            <person name="Rosen B.D."/>
            <person name="Tar'an B."/>
            <person name="Millan T."/>
            <person name="Zhang X."/>
            <person name="Ramsay L.D."/>
            <person name="Iwata A."/>
            <person name="Wang Y."/>
            <person name="Nelson W."/>
            <person name="Farmer A.D."/>
            <person name="Gaur P.M."/>
            <person name="Soderlund C."/>
            <person name="Penmetsa R.V."/>
            <person name="Xu C."/>
            <person name="Bharti A.K."/>
            <person name="He W."/>
            <person name="Winter P."/>
            <person name="Zhao S."/>
            <person name="Hane J.K."/>
            <person name="Carrasquilla-Garcia N."/>
            <person name="Condie J.A."/>
            <person name="Upadhyaya H.D."/>
            <person name="Luo M.C."/>
            <person name="Thudi M."/>
            <person name="Gowda C.L."/>
            <person name="Singh N.P."/>
            <person name="Lichtenzveig J."/>
            <person name="Gali K.K."/>
            <person name="Rubio J."/>
            <person name="Nadarajan N."/>
            <person name="Dolezel J."/>
            <person name="Bansal K.C."/>
            <person name="Xu X."/>
            <person name="Edwards D."/>
            <person name="Zhang G."/>
            <person name="Kahl G."/>
            <person name="Gil J."/>
            <person name="Singh K.B."/>
            <person name="Datta S.K."/>
            <person name="Jackson S.A."/>
            <person name="Wang J."/>
            <person name="Cook D.R."/>
        </authorList>
    </citation>
    <scope>NUCLEOTIDE SEQUENCE [LARGE SCALE GENOMIC DNA]</scope>
    <source>
        <strain evidence="2">cv. CDC Frontier</strain>
    </source>
</reference>
<dbReference type="GO" id="GO:0043489">
    <property type="term" value="P:RNA stabilization"/>
    <property type="evidence" value="ECO:0007669"/>
    <property type="project" value="TreeGrafter"/>
</dbReference>